<protein>
    <submittedName>
        <fullName evidence="3">Uncharacterized protein</fullName>
    </submittedName>
</protein>
<sequence length="488" mass="55258">MASTLFAVDWNNQTVEYNTQIQFNYPLHSYMLSAISEYSVSTPKQVSTINDEKDYATLLEFVIQDENSNSIFSFQKKQAYTTLYGVEGLFRPSSLIDKFTMNSQFKDDLKSGSYKGSGFLIHASKSFLMVDICLPSSDPLVMINFAKCSPTCHDLNLTTKNASSLDILIGLSNGEILVYCPLSNYFVRHNKSHHLSKSPVSSVRWLPASEERFAAAFNDGIVAFLNCRSLQNLVAISETRVPKSMFQVRQLPVGGFVETIYQFSSSESQKLFFSPDYEHLAIVSKSGIVRIIEHSTHKLCFSMKSFFGGYLSATWSFDGKYILLAGEDDCITILDIQERTFVARCQGHKSFVSQVAFDPATCGQNLYRFVSVGHDGFACFWEFSRENLRRPRSHSTVSMLGKREKRRSLVNEEASERGFGQIEDIIQPMQLDLIPIVEPVYFCRLLKEPLVGIAVKDSDFNILTSRCGVLVLERQDENRENEEEDVKK</sequence>
<dbReference type="HOGENOM" id="CLU_016971_1_0_1"/>
<dbReference type="PANTHER" id="PTHR14107">
    <property type="entry name" value="WD REPEAT PROTEIN"/>
    <property type="match status" value="1"/>
</dbReference>
<dbReference type="InterPro" id="IPR051362">
    <property type="entry name" value="WD_repeat_creC_regulators"/>
</dbReference>
<dbReference type="InterPro" id="IPR015943">
    <property type="entry name" value="WD40/YVTN_repeat-like_dom_sf"/>
</dbReference>
<dbReference type="PANTHER" id="PTHR14107:SF16">
    <property type="entry name" value="AT02583P"/>
    <property type="match status" value="1"/>
</dbReference>
<dbReference type="Pfam" id="PF00400">
    <property type="entry name" value="WD40"/>
    <property type="match status" value="1"/>
</dbReference>
<gene>
    <name evidence="3" type="ORF">O9G_005113</name>
</gene>
<dbReference type="Proteomes" id="UP000030755">
    <property type="component" value="Unassembled WGS sequence"/>
</dbReference>
<accession>A0A075AZ53</accession>
<keyword evidence="4" id="KW-1185">Reference proteome</keyword>
<proteinExistence type="predicted"/>
<evidence type="ECO:0000313" key="4">
    <source>
        <dbReference type="Proteomes" id="UP000030755"/>
    </source>
</evidence>
<name>A0A075AZ53_ROZAC</name>
<dbReference type="AlphaFoldDB" id="A0A075AZ53"/>
<dbReference type="EMBL" id="KE561014">
    <property type="protein sequence ID" value="EPZ33992.1"/>
    <property type="molecule type" value="Genomic_DNA"/>
</dbReference>
<keyword evidence="1" id="KW-0853">WD repeat</keyword>
<dbReference type="Gene3D" id="2.130.10.10">
    <property type="entry name" value="YVTN repeat-like/Quinoprotein amine dehydrogenase"/>
    <property type="match status" value="1"/>
</dbReference>
<dbReference type="SMART" id="SM00320">
    <property type="entry name" value="WD40"/>
    <property type="match status" value="4"/>
</dbReference>
<evidence type="ECO:0000256" key="2">
    <source>
        <dbReference type="ARBA" id="ARBA00022737"/>
    </source>
</evidence>
<evidence type="ECO:0000256" key="1">
    <source>
        <dbReference type="ARBA" id="ARBA00022574"/>
    </source>
</evidence>
<reference evidence="3 4" key="1">
    <citation type="journal article" date="2013" name="Curr. Biol.">
        <title>Shared signatures of parasitism and phylogenomics unite Cryptomycota and microsporidia.</title>
        <authorList>
            <person name="James T.Y."/>
            <person name="Pelin A."/>
            <person name="Bonen L."/>
            <person name="Ahrendt S."/>
            <person name="Sain D."/>
            <person name="Corradi N."/>
            <person name="Stajich J.E."/>
        </authorList>
    </citation>
    <scope>NUCLEOTIDE SEQUENCE [LARGE SCALE GENOMIC DNA]</scope>
    <source>
        <strain evidence="3 4">CSF55</strain>
    </source>
</reference>
<organism evidence="3 4">
    <name type="scientific">Rozella allomycis (strain CSF55)</name>
    <dbReference type="NCBI Taxonomy" id="988480"/>
    <lineage>
        <taxon>Eukaryota</taxon>
        <taxon>Fungi</taxon>
        <taxon>Fungi incertae sedis</taxon>
        <taxon>Cryptomycota</taxon>
        <taxon>Cryptomycota incertae sedis</taxon>
        <taxon>Rozella</taxon>
    </lineage>
</organism>
<dbReference type="OrthoDB" id="3367at2759"/>
<dbReference type="SUPFAM" id="SSF50978">
    <property type="entry name" value="WD40 repeat-like"/>
    <property type="match status" value="1"/>
</dbReference>
<dbReference type="InterPro" id="IPR001680">
    <property type="entry name" value="WD40_rpt"/>
</dbReference>
<keyword evidence="2" id="KW-0677">Repeat</keyword>
<dbReference type="STRING" id="988480.A0A075AZ53"/>
<evidence type="ECO:0000313" key="3">
    <source>
        <dbReference type="EMBL" id="EPZ33992.1"/>
    </source>
</evidence>
<dbReference type="InterPro" id="IPR036322">
    <property type="entry name" value="WD40_repeat_dom_sf"/>
</dbReference>